<organism evidence="2 3">
    <name type="scientific">Morus notabilis</name>
    <dbReference type="NCBI Taxonomy" id="981085"/>
    <lineage>
        <taxon>Eukaryota</taxon>
        <taxon>Viridiplantae</taxon>
        <taxon>Streptophyta</taxon>
        <taxon>Embryophyta</taxon>
        <taxon>Tracheophyta</taxon>
        <taxon>Spermatophyta</taxon>
        <taxon>Magnoliopsida</taxon>
        <taxon>eudicotyledons</taxon>
        <taxon>Gunneridae</taxon>
        <taxon>Pentapetalae</taxon>
        <taxon>rosids</taxon>
        <taxon>fabids</taxon>
        <taxon>Rosales</taxon>
        <taxon>Moraceae</taxon>
        <taxon>Moreae</taxon>
        <taxon>Morus</taxon>
    </lineage>
</organism>
<dbReference type="AlphaFoldDB" id="W9S2Z2"/>
<accession>W9S2Z2</accession>
<gene>
    <name evidence="2" type="ORF">L484_006887</name>
</gene>
<proteinExistence type="predicted"/>
<name>W9S2Z2_9ROSA</name>
<evidence type="ECO:0000313" key="2">
    <source>
        <dbReference type="EMBL" id="EXC11322.1"/>
    </source>
</evidence>
<sequence length="137" mass="15478">MKDIDFLWSSFSRPLHGGELACEYGSTLRPAAACNGGARLLFQMSEHPDSGTKLVLDSNQVQEHMGSWAEAQKADSSAASDETTREEGRLTLEFIKEAEKGEKRVEGEGVKLCETRKRVRPRWLREFVMAERRFVES</sequence>
<feature type="region of interest" description="Disordered" evidence="1">
    <location>
        <begin position="65"/>
        <end position="86"/>
    </location>
</feature>
<protein>
    <submittedName>
        <fullName evidence="2">Uncharacterized protein</fullName>
    </submittedName>
</protein>
<reference evidence="3" key="1">
    <citation type="submission" date="2013-01" db="EMBL/GenBank/DDBJ databases">
        <title>Draft Genome Sequence of a Mulberry Tree, Morus notabilis C.K. Schneid.</title>
        <authorList>
            <person name="He N."/>
            <person name="Zhao S."/>
        </authorList>
    </citation>
    <scope>NUCLEOTIDE SEQUENCE</scope>
</reference>
<evidence type="ECO:0000256" key="1">
    <source>
        <dbReference type="SAM" id="MobiDB-lite"/>
    </source>
</evidence>
<dbReference type="Proteomes" id="UP000030645">
    <property type="component" value="Unassembled WGS sequence"/>
</dbReference>
<keyword evidence="3" id="KW-1185">Reference proteome</keyword>
<dbReference type="EMBL" id="KE345683">
    <property type="protein sequence ID" value="EXC11322.1"/>
    <property type="molecule type" value="Genomic_DNA"/>
</dbReference>
<evidence type="ECO:0000313" key="3">
    <source>
        <dbReference type="Proteomes" id="UP000030645"/>
    </source>
</evidence>